<sequence length="156" mass="17853">MNSNNSTGRDLETAATSGNGSPSCLEDFVGAWQLNRQILQSSGEAFLFKGQANFTWSDSHLLYHESGLVTAPDGRALQAERTYLWRQQASGKIDVLFDDNRYFHTFSTAEPRAEHLCGDDHYVVNYVIDHWPRWESTWQVTGPRKDYKMISLYQRA</sequence>
<dbReference type="Pfam" id="PF19834">
    <property type="entry name" value="DUF6314"/>
    <property type="match status" value="1"/>
</dbReference>
<feature type="domain" description="DUF6314" evidence="2">
    <location>
        <begin position="28"/>
        <end position="155"/>
    </location>
</feature>
<protein>
    <recommendedName>
        <fullName evidence="2">DUF6314 domain-containing protein</fullName>
    </recommendedName>
</protein>
<comment type="caution">
    <text evidence="3">The sequence shown here is derived from an EMBL/GenBank/DDBJ whole genome shotgun (WGS) entry which is preliminary data.</text>
</comment>
<dbReference type="Proteomes" id="UP000006322">
    <property type="component" value="Unassembled WGS sequence"/>
</dbReference>
<gene>
    <name evidence="3" type="ORF">GPLA_1417</name>
</gene>
<dbReference type="EMBL" id="BAER01000037">
    <property type="protein sequence ID" value="GAC32331.1"/>
    <property type="molecule type" value="Genomic_DNA"/>
</dbReference>
<feature type="region of interest" description="Disordered" evidence="1">
    <location>
        <begin position="1"/>
        <end position="20"/>
    </location>
</feature>
<reference evidence="4" key="1">
    <citation type="journal article" date="2014" name="Environ. Microbiol.">
        <title>Comparative genomics of the marine bacterial genus Glaciecola reveals the high degree of genomic diversity and genomic characteristic for cold adaptation.</title>
        <authorList>
            <person name="Qin Q.L."/>
            <person name="Xie B.B."/>
            <person name="Yu Y."/>
            <person name="Shu Y.L."/>
            <person name="Rong J.C."/>
            <person name="Zhang Y.J."/>
            <person name="Zhao D.L."/>
            <person name="Chen X.L."/>
            <person name="Zhang X.Y."/>
            <person name="Chen B."/>
            <person name="Zhou B.C."/>
            <person name="Zhang Y.Z."/>
        </authorList>
    </citation>
    <scope>NUCLEOTIDE SEQUENCE [LARGE SCALE GENOMIC DNA]</scope>
    <source>
        <strain evidence="4">LMG 21857</strain>
    </source>
</reference>
<proteinExistence type="predicted"/>
<organism evidence="3 4">
    <name type="scientific">Paraglaciecola polaris LMG 21857</name>
    <dbReference type="NCBI Taxonomy" id="1129793"/>
    <lineage>
        <taxon>Bacteria</taxon>
        <taxon>Pseudomonadati</taxon>
        <taxon>Pseudomonadota</taxon>
        <taxon>Gammaproteobacteria</taxon>
        <taxon>Alteromonadales</taxon>
        <taxon>Alteromonadaceae</taxon>
        <taxon>Paraglaciecola</taxon>
    </lineage>
</organism>
<evidence type="ECO:0000256" key="1">
    <source>
        <dbReference type="SAM" id="MobiDB-lite"/>
    </source>
</evidence>
<accession>K6Z850</accession>
<dbReference type="AlphaFoldDB" id="K6Z850"/>
<dbReference type="InterPro" id="IPR045632">
    <property type="entry name" value="DUF6314"/>
</dbReference>
<keyword evidence="4" id="KW-1185">Reference proteome</keyword>
<evidence type="ECO:0000313" key="4">
    <source>
        <dbReference type="Proteomes" id="UP000006322"/>
    </source>
</evidence>
<evidence type="ECO:0000259" key="2">
    <source>
        <dbReference type="Pfam" id="PF19834"/>
    </source>
</evidence>
<evidence type="ECO:0000313" key="3">
    <source>
        <dbReference type="EMBL" id="GAC32331.1"/>
    </source>
</evidence>
<name>K6Z850_9ALTE</name>
<dbReference type="STRING" id="1129793.GPLA_1417"/>